<feature type="signal peptide" evidence="1">
    <location>
        <begin position="1"/>
        <end position="22"/>
    </location>
</feature>
<keyword evidence="3" id="KW-1185">Reference proteome</keyword>
<organism evidence="2 3">
    <name type="scientific">Nocardia nova SH22a</name>
    <dbReference type="NCBI Taxonomy" id="1415166"/>
    <lineage>
        <taxon>Bacteria</taxon>
        <taxon>Bacillati</taxon>
        <taxon>Actinomycetota</taxon>
        <taxon>Actinomycetes</taxon>
        <taxon>Mycobacteriales</taxon>
        <taxon>Nocardiaceae</taxon>
        <taxon>Nocardia</taxon>
    </lineage>
</organism>
<accession>W5TT77</accession>
<feature type="chain" id="PRO_5004871881" description="DUF4352 domain-containing protein" evidence="1">
    <location>
        <begin position="23"/>
        <end position="165"/>
    </location>
</feature>
<proteinExistence type="predicted"/>
<keyword evidence="1" id="KW-0732">Signal</keyword>
<evidence type="ECO:0000313" key="3">
    <source>
        <dbReference type="Proteomes" id="UP000019150"/>
    </source>
</evidence>
<protein>
    <recommendedName>
        <fullName evidence="4">DUF4352 domain-containing protein</fullName>
    </recommendedName>
</protein>
<evidence type="ECO:0000313" key="2">
    <source>
        <dbReference type="EMBL" id="AHH22128.1"/>
    </source>
</evidence>
<gene>
    <name evidence="2" type="ORF">NONO_c73720</name>
</gene>
<name>W5TT77_9NOCA</name>
<dbReference type="PROSITE" id="PS51257">
    <property type="entry name" value="PROKAR_LIPOPROTEIN"/>
    <property type="match status" value="1"/>
</dbReference>
<dbReference type="AlphaFoldDB" id="W5TT77"/>
<dbReference type="HOGENOM" id="CLU_1609113_0_0_11"/>
<dbReference type="RefSeq" id="WP_148307083.1">
    <property type="nucleotide sequence ID" value="NZ_CP006850.1"/>
</dbReference>
<dbReference type="STRING" id="1415166.NONO_c73720"/>
<sequence>MIRRGLAAVAALTIFVGLGATACSNDDSGTAPPAQVQAPRDTTTIDAEHHPTAHIGSTIGVQTDDPTNYGSGTQEYTILRPNGNLSVDVQVSQVAGSVGLGNFSALTDAGTRLDNDPAATTVKVSGQLVTGEVRRGSVVFAVPAGEHVTKIFVDQAYTVIAEWDL</sequence>
<dbReference type="PATRIC" id="fig|1415166.3.peg.7564"/>
<dbReference type="Proteomes" id="UP000019150">
    <property type="component" value="Chromosome"/>
</dbReference>
<reference evidence="2 3" key="1">
    <citation type="journal article" date="2014" name="Appl. Environ. Microbiol.">
        <title>Insights into the Microbial Degradation of Rubber and Gutta-Percha by Analysis of the Complete Genome of Nocardia nova SH22a.</title>
        <authorList>
            <person name="Luo Q."/>
            <person name="Hiessl S."/>
            <person name="Poehlein A."/>
            <person name="Daniel R."/>
            <person name="Steinbuchel A."/>
        </authorList>
    </citation>
    <scope>NUCLEOTIDE SEQUENCE [LARGE SCALE GENOMIC DNA]</scope>
    <source>
        <strain evidence="2">SH22a</strain>
    </source>
</reference>
<dbReference type="EMBL" id="CP006850">
    <property type="protein sequence ID" value="AHH22128.1"/>
    <property type="molecule type" value="Genomic_DNA"/>
</dbReference>
<dbReference type="KEGG" id="nno:NONO_c73720"/>
<evidence type="ECO:0000256" key="1">
    <source>
        <dbReference type="SAM" id="SignalP"/>
    </source>
</evidence>
<dbReference type="eggNOG" id="ENOG5031ZJ5">
    <property type="taxonomic scope" value="Bacteria"/>
</dbReference>
<evidence type="ECO:0008006" key="4">
    <source>
        <dbReference type="Google" id="ProtNLM"/>
    </source>
</evidence>